<dbReference type="SMART" id="SM00097">
    <property type="entry name" value="WNT1"/>
    <property type="match status" value="1"/>
</dbReference>
<dbReference type="GO" id="GO:0045165">
    <property type="term" value="P:cell fate commitment"/>
    <property type="evidence" value="ECO:0007669"/>
    <property type="project" value="TreeGrafter"/>
</dbReference>
<dbReference type="OrthoDB" id="5945655at2759"/>
<evidence type="ECO:0000256" key="2">
    <source>
        <dbReference type="ARBA" id="ARBA00005683"/>
    </source>
</evidence>
<feature type="compositionally biased region" description="Basic residues" evidence="10">
    <location>
        <begin position="267"/>
        <end position="298"/>
    </location>
</feature>
<dbReference type="SMR" id="A0A1L2A1P1"/>
<dbReference type="CDD" id="cd19344">
    <property type="entry name" value="Wnt_Wnt16"/>
    <property type="match status" value="1"/>
</dbReference>
<dbReference type="EMBL" id="MF416118">
    <property type="protein sequence ID" value="AXN72356.1"/>
    <property type="molecule type" value="mRNA"/>
</dbReference>
<dbReference type="GeneID" id="113829497"/>
<feature type="region of interest" description="Disordered" evidence="10">
    <location>
        <begin position="265"/>
        <end position="300"/>
    </location>
</feature>
<keyword evidence="11" id="KW-0732">Signal</keyword>
<evidence type="ECO:0000256" key="8">
    <source>
        <dbReference type="ARBA" id="ARBA00023288"/>
    </source>
</evidence>
<evidence type="ECO:0000256" key="4">
    <source>
        <dbReference type="ARBA" id="ARBA00022525"/>
    </source>
</evidence>
<keyword evidence="7" id="KW-1015">Disulfide bond</keyword>
<evidence type="ECO:0000256" key="3">
    <source>
        <dbReference type="ARBA" id="ARBA00022473"/>
    </source>
</evidence>
<dbReference type="GO" id="GO:0005615">
    <property type="term" value="C:extracellular space"/>
    <property type="evidence" value="ECO:0007669"/>
    <property type="project" value="TreeGrafter"/>
</dbReference>
<reference evidence="13" key="3">
    <citation type="journal article" date="2018" name="Fish Shellfish Immunol.">
        <title>Wnt gene family members and their expression profiling in Litopenaeus vannamei.</title>
        <authorList>
            <person name="Du J."/>
            <person name="Zhang X."/>
            <person name="Yuan J."/>
            <person name="Zhang X."/>
            <person name="Li F."/>
            <person name="Xiang J."/>
        </authorList>
    </citation>
    <scope>NUCLEOTIDE SEQUENCE</scope>
</reference>
<keyword evidence="4" id="KW-0964">Secreted</keyword>
<keyword evidence="8" id="KW-0449">Lipoprotein</keyword>
<dbReference type="GO" id="GO:0007517">
    <property type="term" value="P:muscle organ development"/>
    <property type="evidence" value="ECO:0007669"/>
    <property type="project" value="UniProtKB-ARBA"/>
</dbReference>
<feature type="signal peptide" evidence="11">
    <location>
        <begin position="1"/>
        <end position="29"/>
    </location>
</feature>
<comment type="function">
    <text evidence="9">Ligand for members of the frizzled family of seven transmembrane receptors.</text>
</comment>
<dbReference type="InterPro" id="IPR018161">
    <property type="entry name" value="Wnt_CS"/>
</dbReference>
<keyword evidence="5" id="KW-0272">Extracellular matrix</keyword>
<dbReference type="RefSeq" id="XP_069993912.1">
    <property type="nucleotide sequence ID" value="XM_070137811.1"/>
</dbReference>
<dbReference type="PROSITE" id="PS00246">
    <property type="entry name" value="WNT1"/>
    <property type="match status" value="1"/>
</dbReference>
<dbReference type="Pfam" id="PF00110">
    <property type="entry name" value="wnt"/>
    <property type="match status" value="1"/>
</dbReference>
<evidence type="ECO:0000256" key="5">
    <source>
        <dbReference type="ARBA" id="ARBA00022530"/>
    </source>
</evidence>
<reference evidence="13" key="2">
    <citation type="submission" date="2017-06" db="EMBL/GenBank/DDBJ databases">
        <authorList>
            <person name="Kim H.J."/>
            <person name="Triplett B.A."/>
        </authorList>
    </citation>
    <scope>NUCLEOTIDE SEQUENCE</scope>
</reference>
<evidence type="ECO:0000313" key="13">
    <source>
        <dbReference type="EMBL" id="AXN72356.1"/>
    </source>
</evidence>
<evidence type="ECO:0000256" key="9">
    <source>
        <dbReference type="RuleBase" id="RU003500"/>
    </source>
</evidence>
<dbReference type="InterPro" id="IPR005817">
    <property type="entry name" value="Wnt"/>
</dbReference>
<dbReference type="GO" id="GO:0060070">
    <property type="term" value="P:canonical Wnt signaling pathway"/>
    <property type="evidence" value="ECO:0007669"/>
    <property type="project" value="TreeGrafter"/>
</dbReference>
<dbReference type="GO" id="GO:0005109">
    <property type="term" value="F:frizzled binding"/>
    <property type="evidence" value="ECO:0007669"/>
    <property type="project" value="TreeGrafter"/>
</dbReference>
<dbReference type="EMBL" id="KU169901">
    <property type="protein sequence ID" value="ALO81632.1"/>
    <property type="molecule type" value="mRNA"/>
</dbReference>
<dbReference type="GO" id="GO:0000902">
    <property type="term" value="P:cell morphogenesis"/>
    <property type="evidence" value="ECO:0007669"/>
    <property type="project" value="UniProtKB-ARBA"/>
</dbReference>
<keyword evidence="3 9" id="KW-0217">Developmental protein</keyword>
<organism evidence="12">
    <name type="scientific">Penaeus vannamei</name>
    <name type="common">Whiteleg shrimp</name>
    <name type="synonym">Litopenaeus vannamei</name>
    <dbReference type="NCBI Taxonomy" id="6689"/>
    <lineage>
        <taxon>Eukaryota</taxon>
        <taxon>Metazoa</taxon>
        <taxon>Ecdysozoa</taxon>
        <taxon>Arthropoda</taxon>
        <taxon>Crustacea</taxon>
        <taxon>Multicrustacea</taxon>
        <taxon>Malacostraca</taxon>
        <taxon>Eumalacostraca</taxon>
        <taxon>Eucarida</taxon>
        <taxon>Decapoda</taxon>
        <taxon>Dendrobranchiata</taxon>
        <taxon>Penaeoidea</taxon>
        <taxon>Penaeidae</taxon>
        <taxon>Penaeus</taxon>
    </lineage>
</organism>
<dbReference type="KEGG" id="pvm:113829497"/>
<evidence type="ECO:0000256" key="7">
    <source>
        <dbReference type="ARBA" id="ARBA00023157"/>
    </source>
</evidence>
<dbReference type="PRINTS" id="PR01349">
    <property type="entry name" value="WNTPROTEIN"/>
</dbReference>
<evidence type="ECO:0000256" key="10">
    <source>
        <dbReference type="SAM" id="MobiDB-lite"/>
    </source>
</evidence>
<dbReference type="PANTHER" id="PTHR12027:SF70">
    <property type="entry name" value="PROTEIN WNT-16"/>
    <property type="match status" value="1"/>
</dbReference>
<dbReference type="FunFam" id="3.30.2460.20:FF:000001">
    <property type="entry name" value="Wnt homolog"/>
    <property type="match status" value="1"/>
</dbReference>
<protein>
    <recommendedName>
        <fullName evidence="9">Protein Wnt</fullName>
    </recommendedName>
</protein>
<dbReference type="GO" id="GO:0005125">
    <property type="term" value="F:cytokine activity"/>
    <property type="evidence" value="ECO:0007669"/>
    <property type="project" value="TreeGrafter"/>
</dbReference>
<evidence type="ECO:0000256" key="11">
    <source>
        <dbReference type="SAM" id="SignalP"/>
    </source>
</evidence>
<dbReference type="InterPro" id="IPR043158">
    <property type="entry name" value="Wnt_C"/>
</dbReference>
<keyword evidence="6 9" id="KW-0879">Wnt signaling pathway</keyword>
<comment type="subcellular location">
    <subcellularLocation>
        <location evidence="1 9">Secreted</location>
        <location evidence="1 9">Extracellular space</location>
        <location evidence="1 9">Extracellular matrix</location>
    </subcellularLocation>
</comment>
<reference evidence="12" key="1">
    <citation type="submission" date="2015-11" db="EMBL/GenBank/DDBJ databases">
        <title>Molecular cloning, characterization and expression analysis of Wnt gene family from Litopenaeus vannamei.</title>
        <authorList>
            <person name="Zhang S."/>
        </authorList>
    </citation>
    <scope>NUCLEOTIDE SEQUENCE</scope>
    <source>
        <tissue evidence="12">Hepatopancreas</tissue>
    </source>
</reference>
<evidence type="ECO:0000256" key="1">
    <source>
        <dbReference type="ARBA" id="ARBA00004498"/>
    </source>
</evidence>
<accession>A0A1L2A1P1</accession>
<proteinExistence type="evidence at transcript level"/>
<dbReference type="GO" id="GO:0030182">
    <property type="term" value="P:neuron differentiation"/>
    <property type="evidence" value="ECO:0007669"/>
    <property type="project" value="TreeGrafter"/>
</dbReference>
<dbReference type="PANTHER" id="PTHR12027">
    <property type="entry name" value="WNT RELATED"/>
    <property type="match status" value="1"/>
</dbReference>
<dbReference type="AlphaFoldDB" id="A0A1L2A1P1"/>
<name>A0A1L2A1P1_PENVA</name>
<comment type="similarity">
    <text evidence="2 9">Belongs to the Wnt family.</text>
</comment>
<dbReference type="Gene3D" id="3.30.2460.20">
    <property type="match status" value="1"/>
</dbReference>
<sequence length="385" mass="43125">MGALQGGGGARPLPRLLLLCAACVGMARAGNWMYLGVVGVTPLLPQGDQEVQNVSTSSAVSICQHLPGLVQQQVAVCQSNPDTIKSVSAGARRGINECQYQFRNERWNCTTGVDLDVPFGYTLKRGSKETAFIYAVTSAGVVHAVTQACSSGNLTDCSCDMSKQGLSTPEGWKWGGCSDNLRFGIQFARQFVDAPEKERHKKFKRVRNLMNLHNNEAGREAISRLMKMQCRCHGVSGSCELKTCWRSIPTFSAVGDYLKDKYNGARQYKRKKRSRSSRRRDRSRGRRKRRSRRNRRFPVGKDELVHIHKSPNYCVKDPKKGILGTYGRYCNKTSRGADSCDLLCCGRGYNTQVVRYVERCHCKFVWCCYVKCKTCVTNVDVHTCK</sequence>
<evidence type="ECO:0000313" key="12">
    <source>
        <dbReference type="EMBL" id="ALO81632.1"/>
    </source>
</evidence>
<evidence type="ECO:0000256" key="6">
    <source>
        <dbReference type="ARBA" id="ARBA00022687"/>
    </source>
</evidence>
<feature type="chain" id="PRO_5033277760" description="Protein Wnt" evidence="11">
    <location>
        <begin position="30"/>
        <end position="385"/>
    </location>
</feature>